<reference evidence="1" key="2">
    <citation type="submission" date="2025-03" db="EMBL/GenBank/DDBJ databases">
        <authorList>
            <consortium name="ELIXIR-Norway"/>
            <consortium name="Elixir Norway"/>
        </authorList>
    </citation>
    <scope>NUCLEOTIDE SEQUENCE</scope>
</reference>
<gene>
    <name evidence="1" type="ORF">MRATA1EN22A_LOCUS14546</name>
</gene>
<reference evidence="1" key="1">
    <citation type="submission" date="2023-05" db="EMBL/GenBank/DDBJ databases">
        <authorList>
            <consortium name="ELIXIR-Norway"/>
        </authorList>
    </citation>
    <scope>NUCLEOTIDE SEQUENCE</scope>
</reference>
<organism evidence="1 2">
    <name type="scientific">Rangifer tarandus platyrhynchus</name>
    <name type="common">Svalbard reindeer</name>
    <dbReference type="NCBI Taxonomy" id="3082113"/>
    <lineage>
        <taxon>Eukaryota</taxon>
        <taxon>Metazoa</taxon>
        <taxon>Chordata</taxon>
        <taxon>Craniata</taxon>
        <taxon>Vertebrata</taxon>
        <taxon>Euteleostomi</taxon>
        <taxon>Mammalia</taxon>
        <taxon>Eutheria</taxon>
        <taxon>Laurasiatheria</taxon>
        <taxon>Artiodactyla</taxon>
        <taxon>Ruminantia</taxon>
        <taxon>Pecora</taxon>
        <taxon>Cervidae</taxon>
        <taxon>Odocoileinae</taxon>
        <taxon>Rangifer</taxon>
    </lineage>
</organism>
<proteinExistence type="predicted"/>
<protein>
    <submittedName>
        <fullName evidence="1">Uncharacterized protein</fullName>
    </submittedName>
</protein>
<name>A0AC59Z769_RANTA</name>
<dbReference type="EMBL" id="OX596109">
    <property type="protein sequence ID" value="CAN0263736.1"/>
    <property type="molecule type" value="Genomic_DNA"/>
</dbReference>
<sequence length="276" mass="27872">MASSPTSRPGSGWGLAGCRSLFPSRSCRAGGREASGGPGLAAGSGLPALSKGSLAGALRALGHSGLHTPASLRGHGPGGQPGPPRGPWCPGGRAFRRQTLHRGPTAAAPPSPPPRPCCGHLSEGAAPASPTPRRSDSGWSHLSAPPHGSLTPKVLPQGWLRAGRSCYAPSFPATPSPVLVTPGPGFPACELGSSTQPQQAPVPEDREEEGPCGPVLGRSSPPSCPAAPQDGPRPREGSEEPGSGSWANSTPLCAQSWFLQLPLRSGQRGPAWPGMS</sequence>
<accession>A0AC59Z769</accession>
<evidence type="ECO:0000313" key="2">
    <source>
        <dbReference type="Proteomes" id="UP001162501"/>
    </source>
</evidence>
<evidence type="ECO:0000313" key="1">
    <source>
        <dbReference type="EMBL" id="CAN0263736.1"/>
    </source>
</evidence>
<dbReference type="Proteomes" id="UP001162501">
    <property type="component" value="Chromosome 25"/>
</dbReference>